<protein>
    <submittedName>
        <fullName evidence="3">Alpha/beta hydrolase family protein</fullName>
    </submittedName>
</protein>
<evidence type="ECO:0000259" key="2">
    <source>
        <dbReference type="Pfam" id="PF06259"/>
    </source>
</evidence>
<name>A0ABY5YRU8_9MICC</name>
<reference evidence="3" key="1">
    <citation type="submission" date="2022-09" db="EMBL/GenBank/DDBJ databases">
        <title>Novel species in genus Arthrobacter.</title>
        <authorList>
            <person name="Liu Y."/>
        </authorList>
    </citation>
    <scope>NUCLEOTIDE SEQUENCE</scope>
    <source>
        <strain evidence="3">Zg-Y815</strain>
    </source>
</reference>
<gene>
    <name evidence="3" type="ORF">N2K95_12200</name>
</gene>
<dbReference type="Pfam" id="PF06259">
    <property type="entry name" value="Abhydrolase_8"/>
    <property type="match status" value="1"/>
</dbReference>
<accession>A0ABY5YRU8</accession>
<dbReference type="InterPro" id="IPR010427">
    <property type="entry name" value="DUF1023"/>
</dbReference>
<evidence type="ECO:0000256" key="1">
    <source>
        <dbReference type="SAM" id="MobiDB-lite"/>
    </source>
</evidence>
<evidence type="ECO:0000313" key="3">
    <source>
        <dbReference type="EMBL" id="UWX96420.1"/>
    </source>
</evidence>
<sequence length="689" mass="73555">MSVEFDDDAAASLVRVAREVDGRLRDVGVLRRGAVETAAADFAGGYAKLFKAAAAIEVQDRGRLATVLDDLAAQVEVAREQARKENDRQTELADWREREAERETRRENENFFGDIGVGMDRLFDPKPSETPEAPPFIWAVFSPTERIRASGGGASSTSESSADPDHLRTFVSQARADDSGLSHEFTRLGNAWTAFTSSCSWVPLHNNTFLGGFERLLDENRSDADWIENVANAFAAAGGGALLDHALDLVATAAAPLSDQELLDELSSLPAKELAAMLAASPELKSQLMSIDPAEIHSWWTAMNPQTGTGTPFSTRQDLLLTNFPEVFGNLEGLPYTARDHANQTALKSAIADLEAQLAQKQCLLDGTEVDGGMPPFADVVKNSLLQEQLDGLHNIQKALQSPEGKATRQLITFTEDNPPLAAVSIGDLDTADSVTYAVPGMGTTSYKDMTGWTKSGQNLHDLLPPGSAVVAWIGYETPPVPGEGNVDFGVLDVNRAVAGGQNLAGALGGLAAVRGETMPQVNIVAHSYGTTTAAVTLTQPGIHVDNFITLGSAGLPDSVDSAADLNAGQVYSGHARDKIPFIESESGDQWAWTGRDFSEDHHVNPMTPGFGSHAFGTDTGGGAGRAVTDHSTHMSDDGEEAGYFDKGTESLYNTAWVIGGETEKVTPYVPLGPTDQQEIWLEGMKYAP</sequence>
<feature type="region of interest" description="Disordered" evidence="1">
    <location>
        <begin position="82"/>
        <end position="105"/>
    </location>
</feature>
<proteinExistence type="predicted"/>
<dbReference type="GO" id="GO:0016787">
    <property type="term" value="F:hydrolase activity"/>
    <property type="evidence" value="ECO:0007669"/>
    <property type="project" value="UniProtKB-KW"/>
</dbReference>
<dbReference type="EMBL" id="CP104275">
    <property type="protein sequence ID" value="UWX96420.1"/>
    <property type="molecule type" value="Genomic_DNA"/>
</dbReference>
<evidence type="ECO:0000313" key="4">
    <source>
        <dbReference type="Proteomes" id="UP001059859"/>
    </source>
</evidence>
<keyword evidence="3" id="KW-0378">Hydrolase</keyword>
<dbReference type="Proteomes" id="UP001059859">
    <property type="component" value="Chromosome"/>
</dbReference>
<dbReference type="RefSeq" id="WP_260651780.1">
    <property type="nucleotide sequence ID" value="NZ_CP104275.1"/>
</dbReference>
<organism evidence="3 4">
    <name type="scientific">Arthrobacter zhaoxinii</name>
    <dbReference type="NCBI Taxonomy" id="2964616"/>
    <lineage>
        <taxon>Bacteria</taxon>
        <taxon>Bacillati</taxon>
        <taxon>Actinomycetota</taxon>
        <taxon>Actinomycetes</taxon>
        <taxon>Micrococcales</taxon>
        <taxon>Micrococcaceae</taxon>
        <taxon>Arthrobacter</taxon>
    </lineage>
</organism>
<keyword evidence="4" id="KW-1185">Reference proteome</keyword>
<feature type="domain" description="DUF1023" evidence="2">
    <location>
        <begin position="421"/>
        <end position="577"/>
    </location>
</feature>